<protein>
    <submittedName>
        <fullName evidence="2">Uncharacterized protein</fullName>
    </submittedName>
</protein>
<keyword evidence="1" id="KW-0732">Signal</keyword>
<reference evidence="2" key="2">
    <citation type="journal article" date="2021" name="Microbiome">
        <title>Successional dynamics and alternative stable states in a saline activated sludge microbial community over 9 years.</title>
        <authorList>
            <person name="Wang Y."/>
            <person name="Ye J."/>
            <person name="Ju F."/>
            <person name="Liu L."/>
            <person name="Boyd J.A."/>
            <person name="Deng Y."/>
            <person name="Parks D.H."/>
            <person name="Jiang X."/>
            <person name="Yin X."/>
            <person name="Woodcroft B.J."/>
            <person name="Tyson G.W."/>
            <person name="Hugenholtz P."/>
            <person name="Polz M.F."/>
            <person name="Zhang T."/>
        </authorList>
    </citation>
    <scope>NUCLEOTIDE SEQUENCE</scope>
    <source>
        <strain evidence="2">HKST-UBA02</strain>
    </source>
</reference>
<dbReference type="Proteomes" id="UP000739538">
    <property type="component" value="Unassembled WGS sequence"/>
</dbReference>
<reference evidence="2" key="1">
    <citation type="submission" date="2020-04" db="EMBL/GenBank/DDBJ databases">
        <authorList>
            <person name="Zhang T."/>
        </authorList>
    </citation>
    <scope>NUCLEOTIDE SEQUENCE</scope>
    <source>
        <strain evidence="2">HKST-UBA02</strain>
    </source>
</reference>
<evidence type="ECO:0000313" key="3">
    <source>
        <dbReference type="Proteomes" id="UP000739538"/>
    </source>
</evidence>
<dbReference type="AlphaFoldDB" id="A0A956NK22"/>
<accession>A0A956NK22</accession>
<name>A0A956NK22_UNCEI</name>
<feature type="chain" id="PRO_5037606734" evidence="1">
    <location>
        <begin position="21"/>
        <end position="291"/>
    </location>
</feature>
<organism evidence="2 3">
    <name type="scientific">Eiseniibacteriota bacterium</name>
    <dbReference type="NCBI Taxonomy" id="2212470"/>
    <lineage>
        <taxon>Bacteria</taxon>
        <taxon>Candidatus Eiseniibacteriota</taxon>
    </lineage>
</organism>
<dbReference type="EMBL" id="JAGQHS010000290">
    <property type="protein sequence ID" value="MCA9759228.1"/>
    <property type="molecule type" value="Genomic_DNA"/>
</dbReference>
<sequence>MKKVLLAAAALACIGGTALAGPNANGSLIVALADGVVYTTDIENYCGATGLQNCADASVSTAGDATVVIGILAAFPSVASPRLSGVTFGWTYDDNDVALAGYGPCGDFELATGGWPASGEGTAVTWGAAQTGTIVDVYWVAAANYYGNAQTLDLIAHPSQGAMFADDDVPSNLDMIAALGSFGFDTEGTLPCPTDVAPGACCAADGSCEVVLREDCQGEFLGDGTDCDPNMCIQPAEGACCVGEVCSIRTAMSCDENGGNYQGDDTVCDPNPCTVVPVIDSTWGTLKNNYR</sequence>
<feature type="signal peptide" evidence="1">
    <location>
        <begin position="1"/>
        <end position="20"/>
    </location>
</feature>
<evidence type="ECO:0000313" key="2">
    <source>
        <dbReference type="EMBL" id="MCA9759228.1"/>
    </source>
</evidence>
<comment type="caution">
    <text evidence="2">The sequence shown here is derived from an EMBL/GenBank/DDBJ whole genome shotgun (WGS) entry which is preliminary data.</text>
</comment>
<evidence type="ECO:0000256" key="1">
    <source>
        <dbReference type="SAM" id="SignalP"/>
    </source>
</evidence>
<proteinExistence type="predicted"/>
<gene>
    <name evidence="2" type="ORF">KDA27_25765</name>
</gene>